<dbReference type="EMBL" id="JANRHA010000001">
    <property type="protein sequence ID" value="MDG3013591.1"/>
    <property type="molecule type" value="Genomic_DNA"/>
</dbReference>
<gene>
    <name evidence="1" type="ORF">NVS88_03345</name>
</gene>
<evidence type="ECO:0000313" key="2">
    <source>
        <dbReference type="Proteomes" id="UP001152755"/>
    </source>
</evidence>
<name>A0A9X4M378_9ACTN</name>
<dbReference type="RefSeq" id="WP_332519170.1">
    <property type="nucleotide sequence ID" value="NZ_JANRHA010000001.1"/>
</dbReference>
<evidence type="ECO:0000313" key="1">
    <source>
        <dbReference type="EMBL" id="MDG3013591.1"/>
    </source>
</evidence>
<accession>A0A9X4M378</accession>
<organism evidence="1 2">
    <name type="scientific">Speluncibacter jeojiensis</name>
    <dbReference type="NCBI Taxonomy" id="2710754"/>
    <lineage>
        <taxon>Bacteria</taxon>
        <taxon>Bacillati</taxon>
        <taxon>Actinomycetota</taxon>
        <taxon>Actinomycetes</taxon>
        <taxon>Mycobacteriales</taxon>
        <taxon>Speluncibacteraceae</taxon>
        <taxon>Speluncibacter</taxon>
    </lineage>
</organism>
<sequence>MRAHLHTYIPTVRTFAVVHENEDDTFGMKLRFDSADEHGSATLYLTEKDAEHLIATVCAELAILRERNEIAKAAAR</sequence>
<keyword evidence="2" id="KW-1185">Reference proteome</keyword>
<dbReference type="Proteomes" id="UP001152755">
    <property type="component" value="Unassembled WGS sequence"/>
</dbReference>
<proteinExistence type="predicted"/>
<comment type="caution">
    <text evidence="1">The sequence shown here is derived from an EMBL/GenBank/DDBJ whole genome shotgun (WGS) entry which is preliminary data.</text>
</comment>
<reference evidence="1" key="1">
    <citation type="submission" date="2022-08" db="EMBL/GenBank/DDBJ databases">
        <title>Genome analysis of Corynebacteriales strain.</title>
        <authorList>
            <person name="Lee S.D."/>
        </authorList>
    </citation>
    <scope>NUCLEOTIDE SEQUENCE</scope>
    <source>
        <strain evidence="1">D3-21</strain>
    </source>
</reference>
<dbReference type="AlphaFoldDB" id="A0A9X4M378"/>
<protein>
    <submittedName>
        <fullName evidence="1">Uncharacterized protein</fullName>
    </submittedName>
</protein>